<comment type="caution">
    <text evidence="1">The sequence shown here is derived from an EMBL/GenBank/DDBJ whole genome shotgun (WGS) entry which is preliminary data.</text>
</comment>
<protein>
    <submittedName>
        <fullName evidence="1">Uncharacterized protein</fullName>
    </submittedName>
</protein>
<accession>A0ACC2CY98</accession>
<proteinExistence type="predicted"/>
<evidence type="ECO:0000313" key="1">
    <source>
        <dbReference type="EMBL" id="KAJ7546989.1"/>
    </source>
</evidence>
<evidence type="ECO:0000313" key="2">
    <source>
        <dbReference type="Proteomes" id="UP001162992"/>
    </source>
</evidence>
<organism evidence="1 2">
    <name type="scientific">Diphasiastrum complanatum</name>
    <name type="common">Issler's clubmoss</name>
    <name type="synonym">Lycopodium complanatum</name>
    <dbReference type="NCBI Taxonomy" id="34168"/>
    <lineage>
        <taxon>Eukaryota</taxon>
        <taxon>Viridiplantae</taxon>
        <taxon>Streptophyta</taxon>
        <taxon>Embryophyta</taxon>
        <taxon>Tracheophyta</taxon>
        <taxon>Lycopodiopsida</taxon>
        <taxon>Lycopodiales</taxon>
        <taxon>Lycopodiaceae</taxon>
        <taxon>Lycopodioideae</taxon>
        <taxon>Diphasiastrum</taxon>
    </lineage>
</organism>
<keyword evidence="2" id="KW-1185">Reference proteome</keyword>
<dbReference type="EMBL" id="CM055099">
    <property type="protein sequence ID" value="KAJ7546989.1"/>
    <property type="molecule type" value="Genomic_DNA"/>
</dbReference>
<reference evidence="2" key="1">
    <citation type="journal article" date="2024" name="Proc. Natl. Acad. Sci. U.S.A.">
        <title>Extraordinary preservation of gene collinearity over three hundred million years revealed in homosporous lycophytes.</title>
        <authorList>
            <person name="Li C."/>
            <person name="Wickell D."/>
            <person name="Kuo L.Y."/>
            <person name="Chen X."/>
            <person name="Nie B."/>
            <person name="Liao X."/>
            <person name="Peng D."/>
            <person name="Ji J."/>
            <person name="Jenkins J."/>
            <person name="Williams M."/>
            <person name="Shu S."/>
            <person name="Plott C."/>
            <person name="Barry K."/>
            <person name="Rajasekar S."/>
            <person name="Grimwood J."/>
            <person name="Han X."/>
            <person name="Sun S."/>
            <person name="Hou Z."/>
            <person name="He W."/>
            <person name="Dai G."/>
            <person name="Sun C."/>
            <person name="Schmutz J."/>
            <person name="Leebens-Mack J.H."/>
            <person name="Li F.W."/>
            <person name="Wang L."/>
        </authorList>
    </citation>
    <scope>NUCLEOTIDE SEQUENCE [LARGE SCALE GENOMIC DNA]</scope>
    <source>
        <strain evidence="2">cv. PW_Plant_1</strain>
    </source>
</reference>
<dbReference type="Proteomes" id="UP001162992">
    <property type="component" value="Chromosome 8"/>
</dbReference>
<sequence>MASSINDTSLSITTSLQQRHRHTPQPTPPPHVLLVPFPSQGHTIPFFNFAKLLASKGVAVTYVCVQHRISSLQRDHAAAGLNLLIRLVGLPERVPVGQLGIDEGTGSLSRSMEVAANMEDDFVQLVHELRRAVGAGAGSEESLGAPISIIYDPFLWWMHDVAVSLKIEYYSFFTSPASLLSIMLHLPILISQGYVPLRMSAEPRLITLPGLAPAWDRELLYLFSDSVTETSVQRLTHAAIKLSETAPTVLINTCYELEANTIDVLQKYKRIPQTKIDVQALGPVLPLELLNDNNVDDLYLQEDNRKEERECLRWLSSRSPDSVLYVSFGSIFIPSLESILELALGLEASSHAFLWVLRPPPGVASRDQSFSLSALLPEGFESRTKGRGFVISPWAPQLSILSHPSTGGFLTHCGWNSTIESIFMGVPLIAYPQFAEQKANCRMIVDQWKAGIQLQNDENERLRKEEVEKIIKILMEGEEGKQMKKNVRQVRDMARSSWKEGGSSYTNLQALVQKLFKLSADLSPEAVSHTNLEISLAAAPR</sequence>
<name>A0ACC2CY98_DIPCM</name>
<gene>
    <name evidence="1" type="ORF">O6H91_08G064000</name>
</gene>